<name>A0A9P6QQ34_9FUNG</name>
<evidence type="ECO:0000313" key="2">
    <source>
        <dbReference type="EMBL" id="KAG0286335.1"/>
    </source>
</evidence>
<organism evidence="2 3">
    <name type="scientific">Linnemannia gamsii</name>
    <dbReference type="NCBI Taxonomy" id="64522"/>
    <lineage>
        <taxon>Eukaryota</taxon>
        <taxon>Fungi</taxon>
        <taxon>Fungi incertae sedis</taxon>
        <taxon>Mucoromycota</taxon>
        <taxon>Mortierellomycotina</taxon>
        <taxon>Mortierellomycetes</taxon>
        <taxon>Mortierellales</taxon>
        <taxon>Mortierellaceae</taxon>
        <taxon>Linnemannia</taxon>
    </lineage>
</organism>
<comment type="caution">
    <text evidence="2">The sequence shown here is derived from an EMBL/GenBank/DDBJ whole genome shotgun (WGS) entry which is preliminary data.</text>
</comment>
<gene>
    <name evidence="2" type="ORF">BGZ97_007471</name>
</gene>
<dbReference type="EMBL" id="JAAAIN010003325">
    <property type="protein sequence ID" value="KAG0286335.1"/>
    <property type="molecule type" value="Genomic_DNA"/>
</dbReference>
<accession>A0A9P6QQ34</accession>
<proteinExistence type="predicted"/>
<sequence length="88" mass="10270">MTVWDTLQDSDDDEQERGQPVRLVYSDQDPLSLPQPTKDEIVIVEIHLDDEDKEIVLWGDILAPFDNVLHLRQGTRILPFLKDDDFRP</sequence>
<dbReference type="AlphaFoldDB" id="A0A9P6QQ34"/>
<evidence type="ECO:0000256" key="1">
    <source>
        <dbReference type="SAM" id="MobiDB-lite"/>
    </source>
</evidence>
<evidence type="ECO:0000313" key="3">
    <source>
        <dbReference type="Proteomes" id="UP000823405"/>
    </source>
</evidence>
<protein>
    <submittedName>
        <fullName evidence="2">Uncharacterized protein</fullName>
    </submittedName>
</protein>
<reference evidence="2" key="1">
    <citation type="journal article" date="2020" name="Fungal Divers.">
        <title>Resolving the Mortierellaceae phylogeny through synthesis of multi-gene phylogenetics and phylogenomics.</title>
        <authorList>
            <person name="Vandepol N."/>
            <person name="Liber J."/>
            <person name="Desiro A."/>
            <person name="Na H."/>
            <person name="Kennedy M."/>
            <person name="Barry K."/>
            <person name="Grigoriev I.V."/>
            <person name="Miller A.N."/>
            <person name="O'Donnell K."/>
            <person name="Stajich J.E."/>
            <person name="Bonito G."/>
        </authorList>
    </citation>
    <scope>NUCLEOTIDE SEQUENCE</scope>
    <source>
        <strain evidence="2">NVP60</strain>
    </source>
</reference>
<feature type="region of interest" description="Disordered" evidence="1">
    <location>
        <begin position="1"/>
        <end position="32"/>
    </location>
</feature>
<dbReference type="Proteomes" id="UP000823405">
    <property type="component" value="Unassembled WGS sequence"/>
</dbReference>
<feature type="non-terminal residue" evidence="2">
    <location>
        <position position="88"/>
    </location>
</feature>
<keyword evidence="3" id="KW-1185">Reference proteome</keyword>
<dbReference type="OrthoDB" id="2444398at2759"/>